<keyword evidence="3" id="KW-0378">Hydrolase</keyword>
<feature type="domain" description="Phosphodiester glycosidase" evidence="2">
    <location>
        <begin position="182"/>
        <end position="362"/>
    </location>
</feature>
<proteinExistence type="predicted"/>
<dbReference type="EMBL" id="JAEPRJ010000001">
    <property type="protein sequence ID" value="MBK5896990.1"/>
    <property type="molecule type" value="Genomic_DNA"/>
</dbReference>
<feature type="region of interest" description="Disordered" evidence="1">
    <location>
        <begin position="73"/>
        <end position="96"/>
    </location>
</feature>
<dbReference type="Proteomes" id="UP000604730">
    <property type="component" value="Unassembled WGS sequence"/>
</dbReference>
<evidence type="ECO:0000313" key="4">
    <source>
        <dbReference type="Proteomes" id="UP000604730"/>
    </source>
</evidence>
<dbReference type="GO" id="GO:0016798">
    <property type="term" value="F:hydrolase activity, acting on glycosyl bonds"/>
    <property type="evidence" value="ECO:0007669"/>
    <property type="project" value="UniProtKB-KW"/>
</dbReference>
<keyword evidence="4" id="KW-1185">Reference proteome</keyword>
<keyword evidence="3" id="KW-0326">Glycosidase</keyword>
<protein>
    <submittedName>
        <fullName evidence="3">Phosphodiester glycosidase family protein</fullName>
    </submittedName>
</protein>
<dbReference type="InterPro" id="IPR018711">
    <property type="entry name" value="NAGPA"/>
</dbReference>
<dbReference type="PANTHER" id="PTHR40446">
    <property type="entry name" value="N-ACETYLGLUCOSAMINE-1-PHOSPHODIESTER ALPHA-N-ACETYLGLUCOSAMINIDASE"/>
    <property type="match status" value="1"/>
</dbReference>
<dbReference type="RefSeq" id="WP_208428509.1">
    <property type="nucleotide sequence ID" value="NZ_JAEPRJ010000001.1"/>
</dbReference>
<comment type="caution">
    <text evidence="3">The sequence shown here is derived from an EMBL/GenBank/DDBJ whole genome shotgun (WGS) entry which is preliminary data.</text>
</comment>
<evidence type="ECO:0000259" key="2">
    <source>
        <dbReference type="Pfam" id="PF09992"/>
    </source>
</evidence>
<sequence length="364" mass="38619">MRNKKFLKKPLALSIAAGLLIGSLDSYVLLKTFVIPEVQAVVVKNTDTTIAQAAENTSTDEAANGAGNAVVDNTATSGTNNAVSDNTGTAGTATENQTVADTTTENTAATGNTAAATQKTVTDTSYKDGNVDITITTVRKNNTTVYVADVKLLDANYLKTALAYDSFGTNVTETTSSMASNNNAILAVNGDYYGADRSGYVIKNGVIYRNTVRSDSDYPDLAVYKDGSFKIIYETDVTAEQLLADGVVNLFAFGPSLIENGSITVDQNTEVRQAMTKNPRTAIGIVDSNHYILVVSDGRTSESEGLSLYELAEVMKEYGATTAYNLDGGGSSTMYFNGSIINNPTTNGHNISEREVSDIVYIGY</sequence>
<gene>
    <name evidence="3" type="ORF">JJN12_04220</name>
</gene>
<dbReference type="PANTHER" id="PTHR40446:SF2">
    <property type="entry name" value="N-ACETYLGLUCOSAMINE-1-PHOSPHODIESTER ALPHA-N-ACETYLGLUCOSAMINIDASE"/>
    <property type="match status" value="1"/>
</dbReference>
<dbReference type="Pfam" id="PF09992">
    <property type="entry name" value="NAGPA"/>
    <property type="match status" value="1"/>
</dbReference>
<organism evidence="3 4">
    <name type="scientific">Catonella massiliensis</name>
    <dbReference type="NCBI Taxonomy" id="2799636"/>
    <lineage>
        <taxon>Bacteria</taxon>
        <taxon>Bacillati</taxon>
        <taxon>Bacillota</taxon>
        <taxon>Clostridia</taxon>
        <taxon>Lachnospirales</taxon>
        <taxon>Lachnospiraceae</taxon>
        <taxon>Catonella</taxon>
    </lineage>
</organism>
<evidence type="ECO:0000313" key="3">
    <source>
        <dbReference type="EMBL" id="MBK5896990.1"/>
    </source>
</evidence>
<reference evidence="3 4" key="1">
    <citation type="submission" date="2021-01" db="EMBL/GenBank/DDBJ databases">
        <title>Isolation and description of Catonella massiliensis sp. nov., a novel Catonella species, isolated from a stable periodontitis subject.</title>
        <authorList>
            <person name="Antezack A."/>
            <person name="Boxberger M."/>
            <person name="La Scola B."/>
            <person name="Monnet-Corti V."/>
        </authorList>
    </citation>
    <scope>NUCLEOTIDE SEQUENCE [LARGE SCALE GENOMIC DNA]</scope>
    <source>
        <strain evidence="3 4">Marseille-Q4567</strain>
    </source>
</reference>
<evidence type="ECO:0000256" key="1">
    <source>
        <dbReference type="SAM" id="MobiDB-lite"/>
    </source>
</evidence>
<accession>A0ABS1IYM7</accession>
<name>A0ABS1IYM7_9FIRM</name>